<keyword evidence="3" id="KW-1185">Reference proteome</keyword>
<dbReference type="InterPro" id="IPR008727">
    <property type="entry name" value="PAAR_motif"/>
</dbReference>
<reference evidence="3" key="1">
    <citation type="submission" date="2016-10" db="EMBL/GenBank/DDBJ databases">
        <authorList>
            <person name="Varghese N."/>
            <person name="Submissions S."/>
        </authorList>
    </citation>
    <scope>NUCLEOTIDE SEQUENCE [LARGE SCALE GENOMIC DNA]</scope>
    <source>
        <strain evidence="3">DSM 9751</strain>
    </source>
</reference>
<feature type="region of interest" description="Disordered" evidence="1">
    <location>
        <begin position="1"/>
        <end position="22"/>
    </location>
</feature>
<dbReference type="RefSeq" id="WP_092309014.1">
    <property type="nucleotide sequence ID" value="NZ_FNTJ01000001.1"/>
</dbReference>
<gene>
    <name evidence="2" type="ORF">SAMN05216178_0245</name>
</gene>
<sequence length="168" mass="17270">MSGKPAARVSDPTACPIPGHGVNPIVSGSPDVIFDGLPVAREGDQTACGAALTGNLISNVLINGRPVATTDSLGSHGNVVIGGSGTVIIGTTVTVAEFTPIAPLNIQQSYNEQFELLDAEGEPVPGFSYKIVTPGGKVYRGVTDSNGLTQRVFTNASELLRIEPDDVV</sequence>
<evidence type="ECO:0000313" key="2">
    <source>
        <dbReference type="EMBL" id="SEB43269.1"/>
    </source>
</evidence>
<dbReference type="AlphaFoldDB" id="A0A1H4JAC0"/>
<dbReference type="Gene3D" id="2.60.200.60">
    <property type="match status" value="1"/>
</dbReference>
<dbReference type="Pfam" id="PF05488">
    <property type="entry name" value="PAAR_motif"/>
    <property type="match status" value="1"/>
</dbReference>
<dbReference type="CDD" id="cd14743">
    <property type="entry name" value="PAAR_CT_1"/>
    <property type="match status" value="1"/>
</dbReference>
<protein>
    <submittedName>
        <fullName evidence="2">Zn-binding Pro-Ala-Ala-Arg (PAAR) domain-containing protein, incolved in TypeVI secretion</fullName>
    </submittedName>
</protein>
<evidence type="ECO:0000313" key="3">
    <source>
        <dbReference type="Proteomes" id="UP000198982"/>
    </source>
</evidence>
<organism evidence="2 3">
    <name type="scientific">Pseudomonas saponiphila</name>
    <dbReference type="NCBI Taxonomy" id="556534"/>
    <lineage>
        <taxon>Bacteria</taxon>
        <taxon>Pseudomonadati</taxon>
        <taxon>Pseudomonadota</taxon>
        <taxon>Gammaproteobacteria</taxon>
        <taxon>Pseudomonadales</taxon>
        <taxon>Pseudomonadaceae</taxon>
        <taxon>Pseudomonas</taxon>
    </lineage>
</organism>
<dbReference type="EMBL" id="FNTJ01000001">
    <property type="protein sequence ID" value="SEB43269.1"/>
    <property type="molecule type" value="Genomic_DNA"/>
</dbReference>
<proteinExistence type="predicted"/>
<accession>A0A1H4JAC0</accession>
<dbReference type="Proteomes" id="UP000198982">
    <property type="component" value="Unassembled WGS sequence"/>
</dbReference>
<evidence type="ECO:0000256" key="1">
    <source>
        <dbReference type="SAM" id="MobiDB-lite"/>
    </source>
</evidence>
<name>A0A1H4JAC0_9PSED</name>